<proteinExistence type="inferred from homology"/>
<dbReference type="Pfam" id="PF00881">
    <property type="entry name" value="Nitroreductase"/>
    <property type="match status" value="1"/>
</dbReference>
<dbReference type="GeneID" id="61065614"/>
<organism evidence="4 5">
    <name type="scientific">Campylobacter fetus subsp. venerealis NCTC 10354</name>
    <dbReference type="NCBI Taxonomy" id="983328"/>
    <lineage>
        <taxon>Bacteria</taxon>
        <taxon>Pseudomonadati</taxon>
        <taxon>Campylobacterota</taxon>
        <taxon>Epsilonproteobacteria</taxon>
        <taxon>Campylobacterales</taxon>
        <taxon>Campylobacteraceae</taxon>
        <taxon>Campylobacter</taxon>
        <taxon>Campylobacter fetus subsp. venerealis bv. venerealis</taxon>
    </lineage>
</organism>
<name>A0AAE6J0H2_CAMFE</name>
<feature type="domain" description="Nitroreductase" evidence="3">
    <location>
        <begin position="6"/>
        <end position="178"/>
    </location>
</feature>
<keyword evidence="2" id="KW-0560">Oxidoreductase</keyword>
<dbReference type="PANTHER" id="PTHR43673:SF10">
    <property type="entry name" value="NADH DEHYDROGENASE_NAD(P)H NITROREDUCTASE XCC3605-RELATED"/>
    <property type="match status" value="1"/>
</dbReference>
<dbReference type="PANTHER" id="PTHR43673">
    <property type="entry name" value="NAD(P)H NITROREDUCTASE YDGI-RELATED"/>
    <property type="match status" value="1"/>
</dbReference>
<dbReference type="InterPro" id="IPR029479">
    <property type="entry name" value="Nitroreductase"/>
</dbReference>
<evidence type="ECO:0000259" key="3">
    <source>
        <dbReference type="Pfam" id="PF00881"/>
    </source>
</evidence>
<evidence type="ECO:0000313" key="5">
    <source>
        <dbReference type="Proteomes" id="UP000322035"/>
    </source>
</evidence>
<evidence type="ECO:0000313" key="4">
    <source>
        <dbReference type="EMBL" id="QEL45787.1"/>
    </source>
</evidence>
<dbReference type="GO" id="GO:0016491">
    <property type="term" value="F:oxidoreductase activity"/>
    <property type="evidence" value="ECO:0007669"/>
    <property type="project" value="UniProtKB-KW"/>
</dbReference>
<dbReference type="InterPro" id="IPR000415">
    <property type="entry name" value="Nitroreductase-like"/>
</dbReference>
<sequence length="199" mass="22866">MKNIMQNRFSCRQFKNEKIENAKIKEILNFARLTPSSCGLEPWKFVVISKSDELDELGKICNNQDQVKACSHAVIILARNDLKSSCEFLQNQVKRKQTIPEKYNKAMKYFANRFDHQTNDELTHYASLQCYLLCANLINIAYSMDIKSCIIGGFDKISLTNFINLTNNFTPVLVVALGMSDETAPAKMRLNLDDILIWR</sequence>
<dbReference type="AlphaFoldDB" id="A0AAE6J0H2"/>
<dbReference type="SUPFAM" id="SSF55469">
    <property type="entry name" value="FMN-dependent nitroreductase-like"/>
    <property type="match status" value="1"/>
</dbReference>
<accession>A0AAE6J0H2</accession>
<dbReference type="RefSeq" id="WP_011732350.1">
    <property type="nucleotide sequence ID" value="NZ_CP043435.1"/>
</dbReference>
<dbReference type="Gene3D" id="3.40.109.10">
    <property type="entry name" value="NADH Oxidase"/>
    <property type="match status" value="1"/>
</dbReference>
<evidence type="ECO:0000256" key="2">
    <source>
        <dbReference type="ARBA" id="ARBA00023002"/>
    </source>
</evidence>
<gene>
    <name evidence="4" type="ORF">CFVT_1897</name>
</gene>
<dbReference type="Proteomes" id="UP000322035">
    <property type="component" value="Chromosome"/>
</dbReference>
<evidence type="ECO:0000256" key="1">
    <source>
        <dbReference type="ARBA" id="ARBA00007118"/>
    </source>
</evidence>
<reference evidence="4 5" key="1">
    <citation type="submission" date="2019-08" db="EMBL/GenBank/DDBJ databases">
        <title>Complete genomes of the Campylobacter fetus subsp. venerealis, Campylobacter lari subsp. concheus, Campylobacter sputorum bv. sputorum and Campylobacter volucris type strains.</title>
        <authorList>
            <person name="Miller W.G."/>
            <person name="Yee E."/>
        </authorList>
    </citation>
    <scope>NUCLEOTIDE SEQUENCE [LARGE SCALE GENOMIC DNA]</scope>
    <source>
        <strain evidence="4 5">NCTC 10354</strain>
    </source>
</reference>
<protein>
    <submittedName>
        <fullName evidence="4">Nitroreductase family protein</fullName>
    </submittedName>
</protein>
<dbReference type="EMBL" id="CP043435">
    <property type="protein sequence ID" value="QEL45787.1"/>
    <property type="molecule type" value="Genomic_DNA"/>
</dbReference>
<comment type="similarity">
    <text evidence="1">Belongs to the nitroreductase family.</text>
</comment>